<dbReference type="InterPro" id="IPR005119">
    <property type="entry name" value="LysR_subst-bd"/>
</dbReference>
<dbReference type="Gene3D" id="3.40.190.290">
    <property type="match status" value="1"/>
</dbReference>
<keyword evidence="3" id="KW-0238">DNA-binding</keyword>
<dbReference type="RefSeq" id="WP_177144897.1">
    <property type="nucleotide sequence ID" value="NZ_JACAPU010000024.1"/>
</dbReference>
<dbReference type="InterPro" id="IPR036388">
    <property type="entry name" value="WH-like_DNA-bd_sf"/>
</dbReference>
<accession>A0A7Y7WGA7</accession>
<evidence type="ECO:0000256" key="3">
    <source>
        <dbReference type="ARBA" id="ARBA00023125"/>
    </source>
</evidence>
<dbReference type="GO" id="GO:0006351">
    <property type="term" value="P:DNA-templated transcription"/>
    <property type="evidence" value="ECO:0007669"/>
    <property type="project" value="TreeGrafter"/>
</dbReference>
<proteinExistence type="inferred from homology"/>
<keyword evidence="2" id="KW-0805">Transcription regulation</keyword>
<evidence type="ECO:0000256" key="4">
    <source>
        <dbReference type="ARBA" id="ARBA00023163"/>
    </source>
</evidence>
<comment type="caution">
    <text evidence="6">The sequence shown here is derived from an EMBL/GenBank/DDBJ whole genome shotgun (WGS) entry which is preliminary data.</text>
</comment>
<dbReference type="SUPFAM" id="SSF53850">
    <property type="entry name" value="Periplasmic binding protein-like II"/>
    <property type="match status" value="1"/>
</dbReference>
<organism evidence="6 7">
    <name type="scientific">Pseudomonas gingeri</name>
    <dbReference type="NCBI Taxonomy" id="117681"/>
    <lineage>
        <taxon>Bacteria</taxon>
        <taxon>Pseudomonadati</taxon>
        <taxon>Pseudomonadota</taxon>
        <taxon>Gammaproteobacteria</taxon>
        <taxon>Pseudomonadales</taxon>
        <taxon>Pseudomonadaceae</taxon>
        <taxon>Pseudomonas</taxon>
    </lineage>
</organism>
<dbReference type="PANTHER" id="PTHR30537">
    <property type="entry name" value="HTH-TYPE TRANSCRIPTIONAL REGULATOR"/>
    <property type="match status" value="1"/>
</dbReference>
<dbReference type="Proteomes" id="UP000582981">
    <property type="component" value="Unassembled WGS sequence"/>
</dbReference>
<dbReference type="EMBL" id="JACAPU010000024">
    <property type="protein sequence ID" value="NWB48872.1"/>
    <property type="molecule type" value="Genomic_DNA"/>
</dbReference>
<dbReference type="InterPro" id="IPR000847">
    <property type="entry name" value="LysR_HTH_N"/>
</dbReference>
<evidence type="ECO:0000259" key="5">
    <source>
        <dbReference type="PROSITE" id="PS50931"/>
    </source>
</evidence>
<comment type="similarity">
    <text evidence="1">Belongs to the LysR transcriptional regulatory family.</text>
</comment>
<dbReference type="GO" id="GO:0003700">
    <property type="term" value="F:DNA-binding transcription factor activity"/>
    <property type="evidence" value="ECO:0007669"/>
    <property type="project" value="InterPro"/>
</dbReference>
<dbReference type="PANTHER" id="PTHR30537:SF72">
    <property type="entry name" value="LYSR FAMILY TRANSCRIPTIONAL REGULATOR"/>
    <property type="match status" value="1"/>
</dbReference>
<dbReference type="CDD" id="cd08422">
    <property type="entry name" value="PBP2_CrgA_like"/>
    <property type="match status" value="1"/>
</dbReference>
<dbReference type="PROSITE" id="PS50931">
    <property type="entry name" value="HTH_LYSR"/>
    <property type="match status" value="1"/>
</dbReference>
<name>A0A7Y7WGA7_9PSED</name>
<dbReference type="InterPro" id="IPR058163">
    <property type="entry name" value="LysR-type_TF_proteobact-type"/>
</dbReference>
<evidence type="ECO:0000256" key="2">
    <source>
        <dbReference type="ARBA" id="ARBA00023015"/>
    </source>
</evidence>
<dbReference type="Pfam" id="PF00126">
    <property type="entry name" value="HTH_1"/>
    <property type="match status" value="1"/>
</dbReference>
<gene>
    <name evidence="6" type="ORF">HX829_20520</name>
</gene>
<evidence type="ECO:0000313" key="7">
    <source>
        <dbReference type="Proteomes" id="UP000582981"/>
    </source>
</evidence>
<protein>
    <submittedName>
        <fullName evidence="6">LysR family transcriptional regulator</fullName>
    </submittedName>
</protein>
<feature type="domain" description="HTH lysR-type" evidence="5">
    <location>
        <begin position="1"/>
        <end position="62"/>
    </location>
</feature>
<dbReference type="InterPro" id="IPR036390">
    <property type="entry name" value="WH_DNA-bd_sf"/>
</dbReference>
<reference evidence="6 7" key="1">
    <citation type="submission" date="2020-04" db="EMBL/GenBank/DDBJ databases">
        <title>Molecular characterization of pseudomonads from Agaricus bisporus reveal novel blotch 2 pathogens in Western Europe.</title>
        <authorList>
            <person name="Taparia T."/>
            <person name="Krijger M."/>
            <person name="Haynes E."/>
            <person name="Elpinstone J.G."/>
            <person name="Noble R."/>
            <person name="Van Der Wolf J."/>
        </authorList>
    </citation>
    <scope>NUCLEOTIDE SEQUENCE [LARGE SCALE GENOMIC DNA]</scope>
    <source>
        <strain evidence="6 7">F1001</strain>
    </source>
</reference>
<dbReference type="AlphaFoldDB" id="A0A7Y7WGA7"/>
<dbReference type="FunFam" id="1.10.10.10:FF:000001">
    <property type="entry name" value="LysR family transcriptional regulator"/>
    <property type="match status" value="1"/>
</dbReference>
<evidence type="ECO:0000313" key="6">
    <source>
        <dbReference type="EMBL" id="NWB48872.1"/>
    </source>
</evidence>
<evidence type="ECO:0000256" key="1">
    <source>
        <dbReference type="ARBA" id="ARBA00009437"/>
    </source>
</evidence>
<dbReference type="GO" id="GO:0043565">
    <property type="term" value="F:sequence-specific DNA binding"/>
    <property type="evidence" value="ECO:0007669"/>
    <property type="project" value="TreeGrafter"/>
</dbReference>
<keyword evidence="4" id="KW-0804">Transcription</keyword>
<sequence>MDSTHRVRAILSFVQAADTGGFAAAARVLGVSSAAVSKNVAGLEKALGVRLLNRTTRTLKLTEEGRVFLHQARLALEALDTAVDTLASLRETPHGRVRISSSVAFGERYLAPVLPDLLDRYPGLSVEVDFDDRVVDLVGGGYDLAIRGGNIRDSALISRPICHLNTVIVASPEYLARHGVPESVESLQRHRLIARRFLDGVVACWSFQSTDGSIITLDPSESAVMTLSSPEALVKASSAGVGVAEVAVHLAWEHLVAGRLKVLLSAQHHPGVYELVIQYPHRALMAPRVRVTVEYLLQAFAVEPTLHVPIADLAPFVAVNPKGPLAVESLRGG</sequence>
<dbReference type="Gene3D" id="1.10.10.10">
    <property type="entry name" value="Winged helix-like DNA-binding domain superfamily/Winged helix DNA-binding domain"/>
    <property type="match status" value="1"/>
</dbReference>
<dbReference type="SUPFAM" id="SSF46785">
    <property type="entry name" value="Winged helix' DNA-binding domain"/>
    <property type="match status" value="1"/>
</dbReference>
<dbReference type="Pfam" id="PF03466">
    <property type="entry name" value="LysR_substrate"/>
    <property type="match status" value="1"/>
</dbReference>